<evidence type="ECO:0000313" key="2">
    <source>
        <dbReference type="EMBL" id="TFJ92837.1"/>
    </source>
</evidence>
<dbReference type="Proteomes" id="UP000298484">
    <property type="component" value="Unassembled WGS sequence"/>
</dbReference>
<gene>
    <name evidence="2" type="ORF">E4U82_09835</name>
</gene>
<dbReference type="EMBL" id="SRHY01000014">
    <property type="protein sequence ID" value="TFJ92837.1"/>
    <property type="molecule type" value="Genomic_DNA"/>
</dbReference>
<comment type="caution">
    <text evidence="2">The sequence shown here is derived from an EMBL/GenBank/DDBJ whole genome shotgun (WGS) entry which is preliminary data.</text>
</comment>
<dbReference type="OrthoDB" id="8115576at2"/>
<dbReference type="PROSITE" id="PS50943">
    <property type="entry name" value="HTH_CROC1"/>
    <property type="match status" value="1"/>
</dbReference>
<proteinExistence type="predicted"/>
<evidence type="ECO:0000313" key="3">
    <source>
        <dbReference type="Proteomes" id="UP000298484"/>
    </source>
</evidence>
<evidence type="ECO:0000259" key="1">
    <source>
        <dbReference type="PROSITE" id="PS50943"/>
    </source>
</evidence>
<dbReference type="InterPro" id="IPR010982">
    <property type="entry name" value="Lambda_DNA-bd_dom_sf"/>
</dbReference>
<organism evidence="2 3">
    <name type="scientific">Lentibacillus salicampi</name>
    <dbReference type="NCBI Taxonomy" id="175306"/>
    <lineage>
        <taxon>Bacteria</taxon>
        <taxon>Bacillati</taxon>
        <taxon>Bacillota</taxon>
        <taxon>Bacilli</taxon>
        <taxon>Bacillales</taxon>
        <taxon>Bacillaceae</taxon>
        <taxon>Lentibacillus</taxon>
    </lineage>
</organism>
<sequence>MDGTKAILVDVDFLQTYLENKGISQCQFAEEVGVTQSTVNRIMNGKRNPGGKFVTGVLQGFNDLSFDEVFSCSDNLLK</sequence>
<dbReference type="SMART" id="SM00530">
    <property type="entry name" value="HTH_XRE"/>
    <property type="match status" value="1"/>
</dbReference>
<feature type="domain" description="HTH cro/C1-type" evidence="1">
    <location>
        <begin position="14"/>
        <end position="49"/>
    </location>
</feature>
<dbReference type="RefSeq" id="WP_135110027.1">
    <property type="nucleotide sequence ID" value="NZ_SRHY01000014.1"/>
</dbReference>
<dbReference type="CDD" id="cd00093">
    <property type="entry name" value="HTH_XRE"/>
    <property type="match status" value="1"/>
</dbReference>
<dbReference type="Gene3D" id="1.10.260.40">
    <property type="entry name" value="lambda repressor-like DNA-binding domains"/>
    <property type="match status" value="1"/>
</dbReference>
<dbReference type="Pfam" id="PF01381">
    <property type="entry name" value="HTH_3"/>
    <property type="match status" value="1"/>
</dbReference>
<dbReference type="AlphaFoldDB" id="A0A4Y9ACD3"/>
<reference evidence="2 3" key="1">
    <citation type="submission" date="2019-03" db="EMBL/GenBank/DDBJ databases">
        <title>Genome sequence of Lentibacillus salicampi ATCC BAA-719.</title>
        <authorList>
            <person name="Maclea K.S."/>
            <person name="Simoes Junior M."/>
        </authorList>
    </citation>
    <scope>NUCLEOTIDE SEQUENCE [LARGE SCALE GENOMIC DNA]</scope>
    <source>
        <strain evidence="2 3">ATCC BAA-719</strain>
    </source>
</reference>
<dbReference type="SUPFAM" id="SSF47413">
    <property type="entry name" value="lambda repressor-like DNA-binding domains"/>
    <property type="match status" value="1"/>
</dbReference>
<protein>
    <submittedName>
        <fullName evidence="2">XRE family transcriptional regulator</fullName>
    </submittedName>
</protein>
<accession>A0A4Y9ACD3</accession>
<keyword evidence="3" id="KW-1185">Reference proteome</keyword>
<name>A0A4Y9ACD3_9BACI</name>
<dbReference type="InterPro" id="IPR001387">
    <property type="entry name" value="Cro/C1-type_HTH"/>
</dbReference>
<dbReference type="GO" id="GO:0003677">
    <property type="term" value="F:DNA binding"/>
    <property type="evidence" value="ECO:0007669"/>
    <property type="project" value="InterPro"/>
</dbReference>